<dbReference type="AlphaFoldDB" id="A0AAW1KDF8"/>
<feature type="repeat" description="ANK" evidence="3">
    <location>
        <begin position="80"/>
        <end position="113"/>
    </location>
</feature>
<accession>A0AAW1KDF8</accession>
<dbReference type="InterPro" id="IPR036770">
    <property type="entry name" value="Ankyrin_rpt-contain_sf"/>
</dbReference>
<dbReference type="GO" id="GO:0005634">
    <property type="term" value="C:nucleus"/>
    <property type="evidence" value="ECO:0007669"/>
    <property type="project" value="InterPro"/>
</dbReference>
<dbReference type="GO" id="GO:0010468">
    <property type="term" value="P:regulation of gene expression"/>
    <property type="evidence" value="ECO:0007669"/>
    <property type="project" value="TreeGrafter"/>
</dbReference>
<dbReference type="SUPFAM" id="SSF48403">
    <property type="entry name" value="Ankyrin repeat"/>
    <property type="match status" value="1"/>
</dbReference>
<dbReference type="InterPro" id="IPR012934">
    <property type="entry name" value="Znf_AD"/>
</dbReference>
<evidence type="ECO:0000313" key="6">
    <source>
        <dbReference type="EMBL" id="KAK9717405.1"/>
    </source>
</evidence>
<evidence type="ECO:0000259" key="5">
    <source>
        <dbReference type="Pfam" id="PF07776"/>
    </source>
</evidence>
<evidence type="ECO:0000313" key="7">
    <source>
        <dbReference type="Proteomes" id="UP001458880"/>
    </source>
</evidence>
<keyword evidence="1" id="KW-0677">Repeat</keyword>
<keyword evidence="6" id="KW-0479">Metal-binding</keyword>
<comment type="caution">
    <text evidence="6">The sequence shown here is derived from an EMBL/GenBank/DDBJ whole genome shotgun (WGS) entry which is preliminary data.</text>
</comment>
<proteinExistence type="predicted"/>
<dbReference type="Pfam" id="PF12796">
    <property type="entry name" value="Ank_2"/>
    <property type="match status" value="1"/>
</dbReference>
<feature type="region of interest" description="Disordered" evidence="4">
    <location>
        <begin position="385"/>
        <end position="412"/>
    </location>
</feature>
<keyword evidence="6" id="KW-0863">Zinc-finger</keyword>
<keyword evidence="6" id="KW-0862">Zinc</keyword>
<gene>
    <name evidence="6" type="ORF">QE152_g23746</name>
</gene>
<dbReference type="Gene3D" id="3.40.1800.20">
    <property type="match status" value="1"/>
</dbReference>
<evidence type="ECO:0000256" key="1">
    <source>
        <dbReference type="ARBA" id="ARBA00022737"/>
    </source>
</evidence>
<dbReference type="PANTHER" id="PTHR24124:SF14">
    <property type="entry name" value="CHROMOSOME UNDETERMINED SCAFFOLD_25, WHOLE GENOME SHOTGUN SEQUENCE"/>
    <property type="match status" value="1"/>
</dbReference>
<dbReference type="Pfam" id="PF07776">
    <property type="entry name" value="zf-AD"/>
    <property type="match status" value="1"/>
</dbReference>
<dbReference type="SUPFAM" id="SSF57716">
    <property type="entry name" value="Glucocorticoid receptor-like (DNA-binding domain)"/>
    <property type="match status" value="1"/>
</dbReference>
<dbReference type="PROSITE" id="PS50088">
    <property type="entry name" value="ANK_REPEAT"/>
    <property type="match status" value="3"/>
</dbReference>
<dbReference type="InterPro" id="IPR002110">
    <property type="entry name" value="Ankyrin_rpt"/>
</dbReference>
<evidence type="ECO:0000256" key="4">
    <source>
        <dbReference type="SAM" id="MobiDB-lite"/>
    </source>
</evidence>
<feature type="compositionally biased region" description="Basic and acidic residues" evidence="4">
    <location>
        <begin position="385"/>
        <end position="397"/>
    </location>
</feature>
<keyword evidence="2 3" id="KW-0040">ANK repeat</keyword>
<protein>
    <submittedName>
        <fullName evidence="6">Zinc-finger associated domain (Zf-AD)</fullName>
    </submittedName>
</protein>
<evidence type="ECO:0000256" key="2">
    <source>
        <dbReference type="ARBA" id="ARBA00023043"/>
    </source>
</evidence>
<feature type="repeat" description="ANK" evidence="3">
    <location>
        <begin position="114"/>
        <end position="146"/>
    </location>
</feature>
<keyword evidence="7" id="KW-1185">Reference proteome</keyword>
<dbReference type="Pfam" id="PF13606">
    <property type="entry name" value="Ank_3"/>
    <property type="match status" value="1"/>
</dbReference>
<dbReference type="Proteomes" id="UP001458880">
    <property type="component" value="Unassembled WGS sequence"/>
</dbReference>
<organism evidence="6 7">
    <name type="scientific">Popillia japonica</name>
    <name type="common">Japanese beetle</name>
    <dbReference type="NCBI Taxonomy" id="7064"/>
    <lineage>
        <taxon>Eukaryota</taxon>
        <taxon>Metazoa</taxon>
        <taxon>Ecdysozoa</taxon>
        <taxon>Arthropoda</taxon>
        <taxon>Hexapoda</taxon>
        <taxon>Insecta</taxon>
        <taxon>Pterygota</taxon>
        <taxon>Neoptera</taxon>
        <taxon>Endopterygota</taxon>
        <taxon>Coleoptera</taxon>
        <taxon>Polyphaga</taxon>
        <taxon>Scarabaeiformia</taxon>
        <taxon>Scarabaeidae</taxon>
        <taxon>Rutelinae</taxon>
        <taxon>Popillia</taxon>
    </lineage>
</organism>
<dbReference type="Gene3D" id="1.25.40.20">
    <property type="entry name" value="Ankyrin repeat-containing domain"/>
    <property type="match status" value="2"/>
</dbReference>
<dbReference type="PANTHER" id="PTHR24124">
    <property type="entry name" value="ANKYRIN REPEAT FAMILY A"/>
    <property type="match status" value="1"/>
</dbReference>
<reference evidence="6 7" key="1">
    <citation type="journal article" date="2024" name="BMC Genomics">
        <title>De novo assembly and annotation of Popillia japonica's genome with initial clues to its potential as an invasive pest.</title>
        <authorList>
            <person name="Cucini C."/>
            <person name="Boschi S."/>
            <person name="Funari R."/>
            <person name="Cardaioli E."/>
            <person name="Iannotti N."/>
            <person name="Marturano G."/>
            <person name="Paoli F."/>
            <person name="Bruttini M."/>
            <person name="Carapelli A."/>
            <person name="Frati F."/>
            <person name="Nardi F."/>
        </authorList>
    </citation>
    <scope>NUCLEOTIDE SEQUENCE [LARGE SCALE GENOMIC DNA]</scope>
    <source>
        <strain evidence="6">DMR45628</strain>
    </source>
</reference>
<feature type="repeat" description="ANK" evidence="3">
    <location>
        <begin position="47"/>
        <end position="79"/>
    </location>
</feature>
<name>A0AAW1KDF8_POPJA</name>
<dbReference type="GO" id="GO:0008270">
    <property type="term" value="F:zinc ion binding"/>
    <property type="evidence" value="ECO:0007669"/>
    <property type="project" value="UniProtKB-KW"/>
</dbReference>
<feature type="domain" description="ZAD" evidence="5">
    <location>
        <begin position="266"/>
        <end position="329"/>
    </location>
</feature>
<dbReference type="SMART" id="SM00248">
    <property type="entry name" value="ANK"/>
    <property type="match status" value="5"/>
</dbReference>
<evidence type="ECO:0000256" key="3">
    <source>
        <dbReference type="PROSITE-ProRule" id="PRU00023"/>
    </source>
</evidence>
<dbReference type="EMBL" id="JASPKY010000241">
    <property type="protein sequence ID" value="KAK9717405.1"/>
    <property type="molecule type" value="Genomic_DNA"/>
</dbReference>
<dbReference type="PROSITE" id="PS50297">
    <property type="entry name" value="ANK_REP_REGION"/>
    <property type="match status" value="2"/>
</dbReference>
<sequence>MLLKREADINIKDKEGNTPLGTAIRYDKDSIQLLLRYRADVNATNRMGETPLFHTIEINDIQKMEILVNADANVNIQDVNGNTALHIATDKGYSALIELLLLKANANVNIVNKWGETPLHKAVSAKSEDAVELLLKHQPDIYATNCRHETPLLLAVVKEHIPIIIHLLSEAILPNQNKRVIESIEREADIDLLNELSLDREGNNEELIHAILKVAAQVTDQAPIGIKSLNTALELQNQEIDRILLRNFHVMYHEMIEKFTDVGTCTRQDNLIPLLSHHNVKHLLEKCLSSEIDFNDVLPKQICERCFLKLSNFCVFQDEILYHDREFRQLLNKSQLLVDVNSYEDNKLEYDVRDRVQAHTLVQHENHRNSNQVDQIIDNTFKPDPKADEACNKKESINHSTTFEASHKNSYR</sequence>